<dbReference type="PANTHER" id="PTHR48112">
    <property type="entry name" value="HIGH MOBILITY GROUP PROTEIN DSP1"/>
    <property type="match status" value="1"/>
</dbReference>
<dbReference type="Pfam" id="PF00505">
    <property type="entry name" value="HMG_box"/>
    <property type="match status" value="1"/>
</dbReference>
<organism evidence="7 8">
    <name type="scientific">Absidia repens</name>
    <dbReference type="NCBI Taxonomy" id="90262"/>
    <lineage>
        <taxon>Eukaryota</taxon>
        <taxon>Fungi</taxon>
        <taxon>Fungi incertae sedis</taxon>
        <taxon>Mucoromycota</taxon>
        <taxon>Mucoromycotina</taxon>
        <taxon>Mucoromycetes</taxon>
        <taxon>Mucorales</taxon>
        <taxon>Cunninghamellaceae</taxon>
        <taxon>Absidia</taxon>
    </lineage>
</organism>
<gene>
    <name evidence="7" type="ORF">BCR42DRAFT_349966</name>
</gene>
<dbReference type="Gene3D" id="1.10.30.10">
    <property type="entry name" value="High mobility group box domain"/>
    <property type="match status" value="1"/>
</dbReference>
<dbReference type="AlphaFoldDB" id="A0A1X2IKY3"/>
<comment type="subcellular location">
    <subcellularLocation>
        <location evidence="1">Nucleus</location>
    </subcellularLocation>
</comment>
<keyword evidence="2 4" id="KW-0238">DNA-binding</keyword>
<feature type="domain" description="HMG box" evidence="6">
    <location>
        <begin position="53"/>
        <end position="121"/>
    </location>
</feature>
<reference evidence="7 8" key="1">
    <citation type="submission" date="2016-07" db="EMBL/GenBank/DDBJ databases">
        <title>Pervasive Adenine N6-methylation of Active Genes in Fungi.</title>
        <authorList>
            <consortium name="DOE Joint Genome Institute"/>
            <person name="Mondo S.J."/>
            <person name="Dannebaum R.O."/>
            <person name="Kuo R.C."/>
            <person name="Labutti K."/>
            <person name="Haridas S."/>
            <person name="Kuo A."/>
            <person name="Salamov A."/>
            <person name="Ahrendt S.R."/>
            <person name="Lipzen A."/>
            <person name="Sullivan W."/>
            <person name="Andreopoulos W.B."/>
            <person name="Clum A."/>
            <person name="Lindquist E."/>
            <person name="Daum C."/>
            <person name="Ramamoorthy G.K."/>
            <person name="Gryganskyi A."/>
            <person name="Culley D."/>
            <person name="Magnuson J.K."/>
            <person name="James T.Y."/>
            <person name="O'Malley M.A."/>
            <person name="Stajich J.E."/>
            <person name="Spatafora J.W."/>
            <person name="Visel A."/>
            <person name="Grigoriev I.V."/>
        </authorList>
    </citation>
    <scope>NUCLEOTIDE SEQUENCE [LARGE SCALE GENOMIC DNA]</scope>
    <source>
        <strain evidence="7 8">NRRL 1336</strain>
    </source>
</reference>
<name>A0A1X2IKY3_9FUNG</name>
<keyword evidence="8" id="KW-1185">Reference proteome</keyword>
<dbReference type="InterPro" id="IPR009071">
    <property type="entry name" value="HMG_box_dom"/>
</dbReference>
<dbReference type="GO" id="GO:0003677">
    <property type="term" value="F:DNA binding"/>
    <property type="evidence" value="ECO:0007669"/>
    <property type="project" value="UniProtKB-UniRule"/>
</dbReference>
<dbReference type="PROSITE" id="PS50118">
    <property type="entry name" value="HMG_BOX_2"/>
    <property type="match status" value="1"/>
</dbReference>
<dbReference type="SMART" id="SM00398">
    <property type="entry name" value="HMG"/>
    <property type="match status" value="1"/>
</dbReference>
<dbReference type="InterPro" id="IPR036910">
    <property type="entry name" value="HMG_box_dom_sf"/>
</dbReference>
<evidence type="ECO:0000313" key="7">
    <source>
        <dbReference type="EMBL" id="ORZ17663.1"/>
    </source>
</evidence>
<feature type="compositionally biased region" description="Basic residues" evidence="5">
    <location>
        <begin position="174"/>
        <end position="186"/>
    </location>
</feature>
<sequence length="186" mass="20943">MTNDAKQIADAFKLAGEALLELGQLFAKSGADDNNSEKVSSRRKRVIKDKNAPKKNYSSYLHFCDEQRPQLAKEHPTFNQPELAKLLGEMWKALSDEDKKPYQEVASQDKERYDQEMANYTPPDLSDVTAVMDKKVKTKSTKPTAAKSMTATTPEPVTASTVSTTEKKSGDKDKKKKKKDKKKNRQ</sequence>
<evidence type="ECO:0000256" key="1">
    <source>
        <dbReference type="ARBA" id="ARBA00004123"/>
    </source>
</evidence>
<accession>A0A1X2IKY3</accession>
<dbReference type="PANTHER" id="PTHR48112:SF32">
    <property type="entry name" value="HIGH MOBILITY GROUP PROTEIN B3"/>
    <property type="match status" value="1"/>
</dbReference>
<dbReference type="PRINTS" id="PR00886">
    <property type="entry name" value="HIGHMOBLTY12"/>
</dbReference>
<feature type="region of interest" description="Disordered" evidence="5">
    <location>
        <begin position="96"/>
        <end position="186"/>
    </location>
</feature>
<evidence type="ECO:0000313" key="8">
    <source>
        <dbReference type="Proteomes" id="UP000193560"/>
    </source>
</evidence>
<feature type="region of interest" description="Disordered" evidence="5">
    <location>
        <begin position="30"/>
        <end position="53"/>
    </location>
</feature>
<protein>
    <submittedName>
        <fullName evidence="7">High mobility group box domain-containing protein</fullName>
    </submittedName>
</protein>
<feature type="DNA-binding region" description="HMG box" evidence="4">
    <location>
        <begin position="53"/>
        <end position="121"/>
    </location>
</feature>
<dbReference type="Proteomes" id="UP000193560">
    <property type="component" value="Unassembled WGS sequence"/>
</dbReference>
<evidence type="ECO:0000259" key="6">
    <source>
        <dbReference type="PROSITE" id="PS50118"/>
    </source>
</evidence>
<dbReference type="GO" id="GO:0005634">
    <property type="term" value="C:nucleus"/>
    <property type="evidence" value="ECO:0007669"/>
    <property type="project" value="UniProtKB-SubCell"/>
</dbReference>
<evidence type="ECO:0000256" key="2">
    <source>
        <dbReference type="ARBA" id="ARBA00023125"/>
    </source>
</evidence>
<evidence type="ECO:0000256" key="5">
    <source>
        <dbReference type="SAM" id="MobiDB-lite"/>
    </source>
</evidence>
<comment type="caution">
    <text evidence="7">The sequence shown here is derived from an EMBL/GenBank/DDBJ whole genome shotgun (WGS) entry which is preliminary data.</text>
</comment>
<dbReference type="EMBL" id="MCGE01000009">
    <property type="protein sequence ID" value="ORZ17663.1"/>
    <property type="molecule type" value="Genomic_DNA"/>
</dbReference>
<dbReference type="STRING" id="90262.A0A1X2IKY3"/>
<keyword evidence="3 4" id="KW-0539">Nucleus</keyword>
<feature type="compositionally biased region" description="Low complexity" evidence="5">
    <location>
        <begin position="141"/>
        <end position="154"/>
    </location>
</feature>
<dbReference type="SUPFAM" id="SSF47095">
    <property type="entry name" value="HMG-box"/>
    <property type="match status" value="1"/>
</dbReference>
<dbReference type="InterPro" id="IPR050342">
    <property type="entry name" value="HMGB"/>
</dbReference>
<feature type="compositionally biased region" description="Basic and acidic residues" evidence="5">
    <location>
        <begin position="96"/>
        <end position="115"/>
    </location>
</feature>
<dbReference type="OrthoDB" id="1919336at2759"/>
<proteinExistence type="predicted"/>
<evidence type="ECO:0000256" key="3">
    <source>
        <dbReference type="ARBA" id="ARBA00023242"/>
    </source>
</evidence>
<evidence type="ECO:0000256" key="4">
    <source>
        <dbReference type="PROSITE-ProRule" id="PRU00267"/>
    </source>
</evidence>